<dbReference type="SMART" id="SM00248">
    <property type="entry name" value="ANK"/>
    <property type="match status" value="17"/>
</dbReference>
<feature type="repeat" description="ANK" evidence="4">
    <location>
        <begin position="1288"/>
        <end position="1320"/>
    </location>
</feature>
<proteinExistence type="predicted"/>
<evidence type="ECO:0000256" key="1">
    <source>
        <dbReference type="ARBA" id="ARBA00022737"/>
    </source>
</evidence>
<feature type="repeat" description="ANK" evidence="4">
    <location>
        <begin position="1084"/>
        <end position="1116"/>
    </location>
</feature>
<sequence length="2294" mass="255945">MDQEDSPNAGEAPSKAMDDESTDSGLDVSIDTTDDYELRERKFDIVAIHGLHVQEGKQWNSSKSSSWLLDLAVQKKWDARIIQYTYDPTKIIEATYADDAISAEASRLLQKLSDLRSEQQPPLPLAFFAHDIGGIIVKKALILASQYDSGHTDICYSTRLLMFFGCPHRTLGSHRDIETLSTNLRLLSETASKATDLKMDNLAGSIIDINTSFLNTRVLTRANVMNVVTTKTAPAEMVFDKYTASMGIPMEKLLFVARSHSDLIQPPTGDDGYAIYGHYQTDRVSKFPWLDDRLSNFMPAIQSQAAPIYPLKFHPEPKFDWLDKHEKYIQWRKSLGFEILHIHGKFGISDVAEYVYQEVADAEKGATFRAILYFKFDKHDERRNSIGAMANSLLLQVLGHVRTSPNSVMPELEPPDFSDCWTDQDAFLFLEKLMRDIGSRGHIHWILDGLDQCDESSRWLLSMISDFARNSEQYFKILITSVENSQISKALPEFPSIDLKHQAPTADFIESSATESITTLCQVQSRFRHVEPKIRHLWESCGHDYMLRQLLFEWLMVAPFPSTKSALEEELASLSPLSRAKIFEKCLDLVPENSREWARKIMMWMLLSARPMTPEELGSALNLHASEDFASLEQHKYEDLMCDIKHCFGPMITLDHGLVQFRHPATRGFLTTGNTAWEEKRPWYAFTSLEEGHREITDACIGYLTLPSTQEKIMAACKTCPIDQRIFEHPTDITSYVIEYWPLHYRKGYSTEYSELPTSNVTGFLNDEKALRCWAAARWYLSNPHIRADQSFLFPLPILATMGGEDLVKARIESGVPLDKRDIPQALVEASRYGHGDVVKLLLQDLSTTEAVFLDSIMAAARSAELKTLDILLSCATEKLQTTKWPGMLTSRLVYIGSLEQVKNILQTGSDAKSTEDCSPPIHCAIVRDNMDVLDALIEHGADPATINPQWMNTPSIIVAAKYSRGHIIDRLAKVTPVDAQDEKGRTALWLVAGKGHHAAFRALLSAGADTGVLTTQVRGLRAALIPVAGAPYPKCLQAALDFGVDVNKKLRDAHAFYALSIAAEDENTEICRMLLDNGAQESEDDPALIHAARSGSTEIVEMLLNEGHKVDVRIDDDSARATPLVAAVREGYKEIVTKLMEKGASVEYSSSDGTTPLISAVQGAKPSMVKLLIEAGADVHKVNTTGWAAIHLAYDLPKCMKILLDTGADVNAPSPDGTPFYLAAYFGKFQVVELLLSHNPDLDTRCPEGDFADVGYAPLHCAASVGNIKTLRLLLDAGADIESKTPKGGTPLILAAANGQEESVKVLLEYKLDVDSVDIWGATALYCVPTPAPLSIAKRLINRGTNLSIRNESGYTVFGKAVENGDVPFVQLLLDKKVDINAAAYSYWAALHIAAAKCNIDLVKLLIEKGANPELAHSWMYGTPLQRVFEKQATAATKKDVVAQYLINETGVDVNIHGGNFGSVLNAALLTGSIEIIKLILAKGADIGWPDLHGRRPIHYAALRTAEHFQLLLESSSDDENALGIATKTKTGLTVLHLAVATGRTDLVELVLSRTRGTISIDEPDEDGWTPLLWACRVCNEWGAPDEISPAVVKLLLDHGADPWVRGRTYDDRQWSPLKMARFHGAPQEVVKLLKESHCNGREEEWKSKFHTSKKGARSTWFCDNCLFHIYGNVHFCKDCRLSYGLCFKCYRYKDELHPYHDAWEVKGPEFDDDQEEEEEDEDEKEDEPKGSPGIEQVQDDDSEGDWSNDEAEGDKNAKGGTSAGCEYEKIDKRRNPPSSEYTISLKNRVASLEAFIKELQGASSARRDEMLGPAAGPSVASTAGPSQTIQSDTPVRARLKHDAEGSLVYHGATSIFNSDLLSTTEIYPNQIQYVESNFDHVLDHFGIKLEDDTVFKALQQFFRWQYPHFMFVYREAFLRDHFGERKGCKYWSSALLLSVCALGLLMSETEEERSLSEQFFQAAESIVMVSGLGRPSIPTVQSFLCLAFFEIGRGNVSKGWAFSGIAFRMAQDLGFQSDPMNWLPHDSTIISSEDIEIRRRIYWGSYISDKLISLILGRPVQLAFDSAEVDLLEFITDGPGMEYWRPVGFGDDPEELRILSNIPYLKEQIRLYRIVEKMMTTVFSPRTPRTQTDLYTRQTLLENLNLELLQWRDALPAFAKWNKWSTGVTITPAVATLHLLYSSIRIALNYEAATLSNIESARDTSLQSCTTAAQDILALVRIYKMQYGLRHAPLILIYATTQASRAIEKCGIPEEQGYLLSCLAECSATWSIAGQVHGPMPSGNVDLYQDLL</sequence>
<evidence type="ECO:0000259" key="6">
    <source>
        <dbReference type="SMART" id="SM00906"/>
    </source>
</evidence>
<dbReference type="EMBL" id="PVQB02000410">
    <property type="protein sequence ID" value="KAF4337476.1"/>
    <property type="molecule type" value="Genomic_DNA"/>
</dbReference>
<dbReference type="Pfam" id="PF12796">
    <property type="entry name" value="Ank_2"/>
    <property type="match status" value="5"/>
</dbReference>
<evidence type="ECO:0000256" key="2">
    <source>
        <dbReference type="ARBA" id="ARBA00023043"/>
    </source>
</evidence>
<feature type="repeat" description="ANK" evidence="4">
    <location>
        <begin position="984"/>
        <end position="1016"/>
    </location>
</feature>
<dbReference type="Gene3D" id="1.25.40.20">
    <property type="entry name" value="Ankyrin repeat-containing domain"/>
    <property type="match status" value="3"/>
</dbReference>
<feature type="region of interest" description="Disordered" evidence="5">
    <location>
        <begin position="1707"/>
        <end position="1782"/>
    </location>
</feature>
<dbReference type="Pfam" id="PF00023">
    <property type="entry name" value="Ank"/>
    <property type="match status" value="2"/>
</dbReference>
<feature type="repeat" description="ANK" evidence="4">
    <location>
        <begin position="1255"/>
        <end position="1287"/>
    </location>
</feature>
<feature type="repeat" description="ANK" evidence="4">
    <location>
        <begin position="1216"/>
        <end position="1248"/>
    </location>
</feature>
<dbReference type="Pfam" id="PF04082">
    <property type="entry name" value="Fungal_trans"/>
    <property type="match status" value="1"/>
</dbReference>
<feature type="repeat" description="ANK" evidence="4">
    <location>
        <begin position="1120"/>
        <end position="1152"/>
    </location>
</feature>
<dbReference type="PANTHER" id="PTHR24123">
    <property type="entry name" value="ANKYRIN REPEAT-CONTAINING"/>
    <property type="match status" value="1"/>
</dbReference>
<dbReference type="GO" id="GO:0006351">
    <property type="term" value="P:DNA-templated transcription"/>
    <property type="evidence" value="ECO:0007669"/>
    <property type="project" value="InterPro"/>
</dbReference>
<evidence type="ECO:0000256" key="3">
    <source>
        <dbReference type="ARBA" id="ARBA00023242"/>
    </source>
</evidence>
<keyword evidence="8" id="KW-1185">Reference proteome</keyword>
<reference evidence="7" key="2">
    <citation type="submission" date="2020-02" db="EMBL/GenBank/DDBJ databases">
        <title>Identification and distribution of gene clusters putatively required for synthesis of sphingolipid metabolism inhibitors in phylogenetically diverse species of the filamentous fungus Fusarium.</title>
        <authorList>
            <person name="Kim H.-S."/>
            <person name="Busman M."/>
            <person name="Brown D.W."/>
            <person name="Divon H."/>
            <person name="Uhlig S."/>
            <person name="Proctor R.H."/>
        </authorList>
    </citation>
    <scope>NUCLEOTIDE SEQUENCE</scope>
    <source>
        <strain evidence="7">NRRL 25174</strain>
    </source>
</reference>
<feature type="compositionally biased region" description="Acidic residues" evidence="5">
    <location>
        <begin position="1739"/>
        <end position="1754"/>
    </location>
</feature>
<evidence type="ECO:0000313" key="8">
    <source>
        <dbReference type="Proteomes" id="UP000730481"/>
    </source>
</evidence>
<evidence type="ECO:0000256" key="5">
    <source>
        <dbReference type="SAM" id="MobiDB-lite"/>
    </source>
</evidence>
<dbReference type="OrthoDB" id="341259at2759"/>
<dbReference type="GO" id="GO:0003677">
    <property type="term" value="F:DNA binding"/>
    <property type="evidence" value="ECO:0007669"/>
    <property type="project" value="InterPro"/>
</dbReference>
<feature type="repeat" description="ANK" evidence="4">
    <location>
        <begin position="1387"/>
        <end position="1419"/>
    </location>
</feature>
<feature type="domain" description="Xylanolytic transcriptional activator regulatory" evidence="6">
    <location>
        <begin position="2001"/>
        <end position="2080"/>
    </location>
</feature>
<dbReference type="PROSITE" id="PS50088">
    <property type="entry name" value="ANK_REPEAT"/>
    <property type="match status" value="11"/>
</dbReference>
<dbReference type="InterPro" id="IPR002110">
    <property type="entry name" value="Ankyrin_rpt"/>
</dbReference>
<comment type="caution">
    <text evidence="7">The sequence shown here is derived from an EMBL/GenBank/DDBJ whole genome shotgun (WGS) entry which is preliminary data.</text>
</comment>
<gene>
    <name evidence="7" type="ORF">FBEOM_8654</name>
</gene>
<evidence type="ECO:0000256" key="4">
    <source>
        <dbReference type="PROSITE-ProRule" id="PRU00023"/>
    </source>
</evidence>
<dbReference type="InterPro" id="IPR056884">
    <property type="entry name" value="NPHP3-like_N"/>
</dbReference>
<dbReference type="SMART" id="SM00906">
    <property type="entry name" value="Fungal_trans"/>
    <property type="match status" value="1"/>
</dbReference>
<keyword evidence="2 4" id="KW-0040">ANK repeat</keyword>
<feature type="compositionally biased region" description="Acidic residues" evidence="5">
    <location>
        <begin position="1712"/>
        <end position="1727"/>
    </location>
</feature>
<dbReference type="PANTHER" id="PTHR24123:SF33">
    <property type="entry name" value="PROTEIN HOS4"/>
    <property type="match status" value="1"/>
</dbReference>
<accession>A0A9P5AEW3</accession>
<reference evidence="7" key="1">
    <citation type="journal article" date="2017" name="Mycologia">
        <title>Fusarium algeriense, sp. nov., a novel toxigenic crown rot pathogen of durum wheat from Algeria is nested in the Fusarium burgessii species complex.</title>
        <authorList>
            <person name="Laraba I."/>
            <person name="Keddad A."/>
            <person name="Boureghda H."/>
            <person name="Abdallah N."/>
            <person name="Vaughan M.M."/>
            <person name="Proctor R.H."/>
            <person name="Busman M."/>
            <person name="O'Donnell K."/>
        </authorList>
    </citation>
    <scope>NUCLEOTIDE SEQUENCE</scope>
    <source>
        <strain evidence="7">NRRL 25174</strain>
    </source>
</reference>
<feature type="repeat" description="ANK" evidence="4">
    <location>
        <begin position="917"/>
        <end position="949"/>
    </location>
</feature>
<keyword evidence="1" id="KW-0677">Repeat</keyword>
<feature type="region of interest" description="Disordered" evidence="5">
    <location>
        <begin position="1811"/>
        <end position="1832"/>
    </location>
</feature>
<feature type="repeat" description="ANK" evidence="4">
    <location>
        <begin position="1354"/>
        <end position="1386"/>
    </location>
</feature>
<feature type="region of interest" description="Disordered" evidence="5">
    <location>
        <begin position="1"/>
        <end position="30"/>
    </location>
</feature>
<keyword evidence="3" id="KW-0539">Nucleus</keyword>
<protein>
    <submittedName>
        <fullName evidence="7">Ankyrin 1</fullName>
    </submittedName>
</protein>
<evidence type="ECO:0000313" key="7">
    <source>
        <dbReference type="EMBL" id="KAF4337476.1"/>
    </source>
</evidence>
<feature type="compositionally biased region" description="Polar residues" evidence="5">
    <location>
        <begin position="1821"/>
        <end position="1832"/>
    </location>
</feature>
<dbReference type="Pfam" id="PF24883">
    <property type="entry name" value="NPHP3_N"/>
    <property type="match status" value="1"/>
</dbReference>
<feature type="repeat" description="ANK" evidence="4">
    <location>
        <begin position="1153"/>
        <end position="1185"/>
    </location>
</feature>
<dbReference type="Proteomes" id="UP000730481">
    <property type="component" value="Unassembled WGS sequence"/>
</dbReference>
<organism evidence="7 8">
    <name type="scientific">Fusarium beomiforme</name>
    <dbReference type="NCBI Taxonomy" id="44412"/>
    <lineage>
        <taxon>Eukaryota</taxon>
        <taxon>Fungi</taxon>
        <taxon>Dikarya</taxon>
        <taxon>Ascomycota</taxon>
        <taxon>Pezizomycotina</taxon>
        <taxon>Sordariomycetes</taxon>
        <taxon>Hypocreomycetidae</taxon>
        <taxon>Hypocreales</taxon>
        <taxon>Nectriaceae</taxon>
        <taxon>Fusarium</taxon>
        <taxon>Fusarium burgessii species complex</taxon>
    </lineage>
</organism>
<dbReference type="InterPro" id="IPR007219">
    <property type="entry name" value="XnlR_reg_dom"/>
</dbReference>
<name>A0A9P5AEW3_9HYPO</name>
<feature type="repeat" description="ANK" evidence="4">
    <location>
        <begin position="1532"/>
        <end position="1564"/>
    </location>
</feature>
<dbReference type="SUPFAM" id="SSF48403">
    <property type="entry name" value="Ankyrin repeat"/>
    <property type="match status" value="3"/>
</dbReference>
<dbReference type="InterPro" id="IPR036770">
    <property type="entry name" value="Ankyrin_rpt-contain_sf"/>
</dbReference>
<dbReference type="InterPro" id="IPR051165">
    <property type="entry name" value="Multifunctional_ANK_Repeat"/>
</dbReference>
<dbReference type="GO" id="GO:0008270">
    <property type="term" value="F:zinc ion binding"/>
    <property type="evidence" value="ECO:0007669"/>
    <property type="project" value="InterPro"/>
</dbReference>
<dbReference type="CDD" id="cd12148">
    <property type="entry name" value="fungal_TF_MHR"/>
    <property type="match status" value="1"/>
</dbReference>
<dbReference type="PROSITE" id="PS50297">
    <property type="entry name" value="ANK_REP_REGION"/>
    <property type="match status" value="8"/>
</dbReference>